<name>A0A829HLN5_9MYCO</name>
<comment type="caution">
    <text evidence="2">The sequence shown here is derived from an EMBL/GenBank/DDBJ whole genome shotgun (WGS) entry which is preliminary data.</text>
</comment>
<dbReference type="AlphaFoldDB" id="A0A829HLN5"/>
<sequence>MSEMSQETHDKIYAAHRAAAKAVLEHLRDVSSGDVGSEGLFQTENPRFLGAVGKSQCPVSPSPVDDLFDVASRQVAEMLAAGRSPGIAIKFGAKPAPVDLYPERHWNEDKMRHFLANLGFQGRLRHQHDDVDGGHGPHGSFPAGAGDRKSRLI</sequence>
<organism evidence="2 3">
    <name type="scientific">Mycobacteroides abscessus subsp. bolletii CRM-0020</name>
    <dbReference type="NCBI Taxonomy" id="1306401"/>
    <lineage>
        <taxon>Bacteria</taxon>
        <taxon>Bacillati</taxon>
        <taxon>Actinomycetota</taxon>
        <taxon>Actinomycetes</taxon>
        <taxon>Mycobacteriales</taxon>
        <taxon>Mycobacteriaceae</taxon>
        <taxon>Mycobacteroides</taxon>
        <taxon>Mycobacteroides abscessus</taxon>
    </lineage>
</organism>
<dbReference type="EMBL" id="ATFQ01000042">
    <property type="protein sequence ID" value="EPQ20927.1"/>
    <property type="molecule type" value="Genomic_DNA"/>
</dbReference>
<evidence type="ECO:0000256" key="1">
    <source>
        <dbReference type="SAM" id="MobiDB-lite"/>
    </source>
</evidence>
<evidence type="ECO:0000313" key="3">
    <source>
        <dbReference type="Proteomes" id="UP000014969"/>
    </source>
</evidence>
<proteinExistence type="predicted"/>
<accession>A0A829HLN5</accession>
<dbReference type="RefSeq" id="WP_020724549.1">
    <property type="nucleotide sequence ID" value="NZ_ATFQ01000042.1"/>
</dbReference>
<reference evidence="2 3" key="1">
    <citation type="journal article" date="2013" name="Genome Announc.">
        <title>Genome Sequence of an Epidemic Isolate of Mycobacterium abscessus subsp. bolletii from Rio de Janeiro, Brazil.</title>
        <authorList>
            <person name="Davidson R.M."/>
            <person name="Reynolds P.R."/>
            <person name="Farias-Hesson E."/>
            <person name="Duarte R.S."/>
            <person name="Jackson M."/>
            <person name="Strong M."/>
        </authorList>
    </citation>
    <scope>NUCLEOTIDE SEQUENCE [LARGE SCALE GENOMIC DNA]</scope>
    <source>
        <strain evidence="2 3">CRM-0020</strain>
    </source>
</reference>
<gene>
    <name evidence="2" type="ORF">J108_23900</name>
</gene>
<protein>
    <submittedName>
        <fullName evidence="2">Uncharacterized protein</fullName>
    </submittedName>
</protein>
<evidence type="ECO:0000313" key="2">
    <source>
        <dbReference type="EMBL" id="EPQ20927.1"/>
    </source>
</evidence>
<dbReference type="Proteomes" id="UP000014969">
    <property type="component" value="Unassembled WGS sequence"/>
</dbReference>
<feature type="region of interest" description="Disordered" evidence="1">
    <location>
        <begin position="126"/>
        <end position="153"/>
    </location>
</feature>